<dbReference type="InterPro" id="IPR050426">
    <property type="entry name" value="Glycosyltransferase_28"/>
</dbReference>
<sequence>MRVLITCFAHNTHYYNLVPLAWALRAAGHEVRVASQPALTEVINGSGLTAVPVGDLDSIAELMTRIGGDPTPYQQGLDFAQTRSGPLGWEHALGRQTMMTAMSFAPLNGDTTIDDLVDFARAWRPDLVLWEPFTYAGPVAAHVVGAAHARLLWGPDVILAARSQFLELLARQPEERREDPMAEWLTWTLERHGTTPDAAAIEELVGGHATIDPAPASLRVPVPGEVLPMRFVPYNGPSVVPDWLHAPPTRRRVCITLGVSARETYGRDAVPFEELLHALGDVDAEIVATLDASQLRDREGLPANIRAVDFVPMDVLLPTCDAIVHHGGAGTGYTATLHGVPQIIVGSLWDAPLKAELHAEQGAGIDLPPEKLDAASLREAVVRALTDPSLAAGARRLREETLAAPSPAALVPALERLAARHGRTPHPSQGDPT</sequence>
<keyword evidence="9" id="KW-1185">Reference proteome</keyword>
<dbReference type="SUPFAM" id="SSF53756">
    <property type="entry name" value="UDP-Glycosyltransferase/glycogen phosphorylase"/>
    <property type="match status" value="1"/>
</dbReference>
<feature type="region of interest" description="Disordered" evidence="5">
    <location>
        <begin position="414"/>
        <end position="433"/>
    </location>
</feature>
<evidence type="ECO:0000256" key="1">
    <source>
        <dbReference type="ARBA" id="ARBA00006962"/>
    </source>
</evidence>
<evidence type="ECO:0000259" key="6">
    <source>
        <dbReference type="Pfam" id="PF06722"/>
    </source>
</evidence>
<evidence type="ECO:0000256" key="3">
    <source>
        <dbReference type="ARBA" id="ARBA00022679"/>
    </source>
</evidence>
<dbReference type="PANTHER" id="PTHR48050:SF13">
    <property type="entry name" value="STEROL 3-BETA-GLUCOSYLTRANSFERASE UGT80A2"/>
    <property type="match status" value="1"/>
</dbReference>
<evidence type="ECO:0000313" key="8">
    <source>
        <dbReference type="EMBL" id="GHB76135.1"/>
    </source>
</evidence>
<accession>A0ABQ3F333</accession>
<feature type="domain" description="Erythromycin biosynthesis protein CIII-like C-terminal" evidence="6">
    <location>
        <begin position="274"/>
        <end position="417"/>
    </location>
</feature>
<dbReference type="GO" id="GO:0016740">
    <property type="term" value="F:transferase activity"/>
    <property type="evidence" value="ECO:0007669"/>
    <property type="project" value="UniProtKB-KW"/>
</dbReference>
<dbReference type="InterPro" id="IPR030953">
    <property type="entry name" value="Glycosyl_450act"/>
</dbReference>
<dbReference type="Pfam" id="PF21036">
    <property type="entry name" value="EryCIII-like_N"/>
    <property type="match status" value="1"/>
</dbReference>
<evidence type="ECO:0000259" key="7">
    <source>
        <dbReference type="Pfam" id="PF21036"/>
    </source>
</evidence>
<dbReference type="EMBL" id="BMVP01000013">
    <property type="protein sequence ID" value="GHB76135.1"/>
    <property type="molecule type" value="Genomic_DNA"/>
</dbReference>
<dbReference type="InterPro" id="IPR048284">
    <property type="entry name" value="EryCIII-like_N"/>
</dbReference>
<keyword evidence="3 8" id="KW-0808">Transferase</keyword>
<dbReference type="PANTHER" id="PTHR48050">
    <property type="entry name" value="STEROL 3-BETA-GLUCOSYLTRANSFERASE"/>
    <property type="match status" value="1"/>
</dbReference>
<dbReference type="InterPro" id="IPR002213">
    <property type="entry name" value="UDP_glucos_trans"/>
</dbReference>
<dbReference type="Pfam" id="PF06722">
    <property type="entry name" value="EryCIII-like_C"/>
    <property type="match status" value="1"/>
</dbReference>
<evidence type="ECO:0000313" key="9">
    <source>
        <dbReference type="Proteomes" id="UP000642673"/>
    </source>
</evidence>
<evidence type="ECO:0000256" key="2">
    <source>
        <dbReference type="ARBA" id="ARBA00022676"/>
    </source>
</evidence>
<organism evidence="8 9">
    <name type="scientific">Streptomyces cirratus</name>
    <dbReference type="NCBI Taxonomy" id="68187"/>
    <lineage>
        <taxon>Bacteria</taxon>
        <taxon>Bacillati</taxon>
        <taxon>Actinomycetota</taxon>
        <taxon>Actinomycetes</taxon>
        <taxon>Kitasatosporales</taxon>
        <taxon>Streptomycetaceae</taxon>
        <taxon>Streptomyces</taxon>
    </lineage>
</organism>
<dbReference type="CDD" id="cd03784">
    <property type="entry name" value="GT1_Gtf-like"/>
    <property type="match status" value="1"/>
</dbReference>
<gene>
    <name evidence="8" type="ORF">GCM10010347_53320</name>
</gene>
<evidence type="ECO:0000256" key="5">
    <source>
        <dbReference type="SAM" id="MobiDB-lite"/>
    </source>
</evidence>
<dbReference type="RefSeq" id="WP_190186765.1">
    <property type="nucleotide sequence ID" value="NZ_BMVP01000013.1"/>
</dbReference>
<reference evidence="9" key="1">
    <citation type="journal article" date="2019" name="Int. J. Syst. Evol. Microbiol.">
        <title>The Global Catalogue of Microorganisms (GCM) 10K type strain sequencing project: providing services to taxonomists for standard genome sequencing and annotation.</title>
        <authorList>
            <consortium name="The Broad Institute Genomics Platform"/>
            <consortium name="The Broad Institute Genome Sequencing Center for Infectious Disease"/>
            <person name="Wu L."/>
            <person name="Ma J."/>
        </authorList>
    </citation>
    <scope>NUCLEOTIDE SEQUENCE [LARGE SCALE GENOMIC DNA]</scope>
    <source>
        <strain evidence="9">JCM 4738</strain>
    </source>
</reference>
<name>A0ABQ3F333_9ACTN</name>
<dbReference type="Gene3D" id="3.40.50.2000">
    <property type="entry name" value="Glycogen Phosphorylase B"/>
    <property type="match status" value="2"/>
</dbReference>
<keyword evidence="4" id="KW-0045">Antibiotic biosynthesis</keyword>
<feature type="domain" description="Erythromycin biosynthesis protein CIII-like N-terminal" evidence="7">
    <location>
        <begin position="22"/>
        <end position="258"/>
    </location>
</feature>
<protein>
    <submittedName>
        <fullName evidence="8">Glycosyl transferase</fullName>
    </submittedName>
</protein>
<dbReference type="Proteomes" id="UP000642673">
    <property type="component" value="Unassembled WGS sequence"/>
</dbReference>
<evidence type="ECO:0000256" key="4">
    <source>
        <dbReference type="ARBA" id="ARBA00023194"/>
    </source>
</evidence>
<keyword evidence="2" id="KW-0328">Glycosyltransferase</keyword>
<dbReference type="NCBIfam" id="TIGR04516">
    <property type="entry name" value="glycosyl_450act"/>
    <property type="match status" value="1"/>
</dbReference>
<dbReference type="InterPro" id="IPR010610">
    <property type="entry name" value="EryCIII-like_C"/>
</dbReference>
<comment type="caution">
    <text evidence="8">The sequence shown here is derived from an EMBL/GenBank/DDBJ whole genome shotgun (WGS) entry which is preliminary data.</text>
</comment>
<proteinExistence type="inferred from homology"/>
<comment type="similarity">
    <text evidence="1">Belongs to the glycosyltransferase 28 family.</text>
</comment>